<sequence length="319" mass="32714">MAKSILRQEWLGLAVIAVLGFVVMATLRPSFLTPFNLFVLMSTFALATLIALGQMVTLAVGQLNLSLGSVGGLVAVSFAGLMDVWHWSAAPSLMAGLALGALAGALNGILIAQFELSAFIVTLATLAMFKGLNLALTKAQPFYHIDRIVSAFGNASIGGPIPAVLIPTVMATAVVAFIFYRLPIGRQILAVGGNSSASELSGISNKRAVITAHVMSGALAGLAGMVAVARLQLGQPTIGEDWLISSFAAPVIGGVALTGGHVSIVGTLLAVVIVALITQGLVLFAVDPFYVQLVLGGLILVAVGLNSLRSLLPIGYSSL</sequence>
<evidence type="ECO:0000256" key="2">
    <source>
        <dbReference type="ARBA" id="ARBA00022475"/>
    </source>
</evidence>
<feature type="transmembrane region" description="Helical" evidence="6">
    <location>
        <begin position="208"/>
        <end position="231"/>
    </location>
</feature>
<keyword evidence="3 6" id="KW-0812">Transmembrane</keyword>
<dbReference type="Proteomes" id="UP000253529">
    <property type="component" value="Unassembled WGS sequence"/>
</dbReference>
<dbReference type="CDD" id="cd06579">
    <property type="entry name" value="TM_PBP1_transp_AraH_like"/>
    <property type="match status" value="1"/>
</dbReference>
<feature type="transmembrane region" description="Helical" evidence="6">
    <location>
        <begin position="93"/>
        <end position="111"/>
    </location>
</feature>
<dbReference type="AlphaFoldDB" id="A0A366EY49"/>
<name>A0A366EY49_9HYPH</name>
<protein>
    <submittedName>
        <fullName evidence="7">Monosaccharide ABC transporter membrane protein (CUT2 family)</fullName>
    </submittedName>
</protein>
<dbReference type="EMBL" id="QNRK01000028">
    <property type="protein sequence ID" value="RBP07307.1"/>
    <property type="molecule type" value="Genomic_DNA"/>
</dbReference>
<keyword evidence="4 6" id="KW-1133">Transmembrane helix</keyword>
<dbReference type="Pfam" id="PF02653">
    <property type="entry name" value="BPD_transp_2"/>
    <property type="match status" value="1"/>
</dbReference>
<evidence type="ECO:0000256" key="4">
    <source>
        <dbReference type="ARBA" id="ARBA00022989"/>
    </source>
</evidence>
<keyword evidence="2" id="KW-1003">Cell membrane</keyword>
<comment type="caution">
    <text evidence="7">The sequence shown here is derived from an EMBL/GenBank/DDBJ whole genome shotgun (WGS) entry which is preliminary data.</text>
</comment>
<dbReference type="InterPro" id="IPR001851">
    <property type="entry name" value="ABC_transp_permease"/>
</dbReference>
<organism evidence="7 8">
    <name type="scientific">Roseiarcus fermentans</name>
    <dbReference type="NCBI Taxonomy" id="1473586"/>
    <lineage>
        <taxon>Bacteria</taxon>
        <taxon>Pseudomonadati</taxon>
        <taxon>Pseudomonadota</taxon>
        <taxon>Alphaproteobacteria</taxon>
        <taxon>Hyphomicrobiales</taxon>
        <taxon>Roseiarcaceae</taxon>
        <taxon>Roseiarcus</taxon>
    </lineage>
</organism>
<proteinExistence type="predicted"/>
<feature type="transmembrane region" description="Helical" evidence="6">
    <location>
        <begin position="157"/>
        <end position="180"/>
    </location>
</feature>
<dbReference type="GO" id="GO:0005886">
    <property type="term" value="C:plasma membrane"/>
    <property type="evidence" value="ECO:0007669"/>
    <property type="project" value="UniProtKB-SubCell"/>
</dbReference>
<evidence type="ECO:0000256" key="1">
    <source>
        <dbReference type="ARBA" id="ARBA00004651"/>
    </source>
</evidence>
<reference evidence="7 8" key="1">
    <citation type="submission" date="2018-06" db="EMBL/GenBank/DDBJ databases">
        <title>Genomic Encyclopedia of Type Strains, Phase IV (KMG-IV): sequencing the most valuable type-strain genomes for metagenomic binning, comparative biology and taxonomic classification.</title>
        <authorList>
            <person name="Goeker M."/>
        </authorList>
    </citation>
    <scope>NUCLEOTIDE SEQUENCE [LARGE SCALE GENOMIC DNA]</scope>
    <source>
        <strain evidence="7 8">DSM 24875</strain>
    </source>
</reference>
<feature type="transmembrane region" description="Helical" evidence="6">
    <location>
        <begin position="289"/>
        <end position="308"/>
    </location>
</feature>
<feature type="transmembrane region" description="Helical" evidence="6">
    <location>
        <begin position="67"/>
        <end position="87"/>
    </location>
</feature>
<dbReference type="GO" id="GO:0022857">
    <property type="term" value="F:transmembrane transporter activity"/>
    <property type="evidence" value="ECO:0007669"/>
    <property type="project" value="InterPro"/>
</dbReference>
<gene>
    <name evidence="7" type="ORF">DFR50_12832</name>
</gene>
<evidence type="ECO:0000256" key="5">
    <source>
        <dbReference type="ARBA" id="ARBA00023136"/>
    </source>
</evidence>
<feature type="transmembrane region" description="Helical" evidence="6">
    <location>
        <begin position="251"/>
        <end position="277"/>
    </location>
</feature>
<evidence type="ECO:0000256" key="6">
    <source>
        <dbReference type="SAM" id="Phobius"/>
    </source>
</evidence>
<feature type="transmembrane region" description="Helical" evidence="6">
    <location>
        <begin position="12"/>
        <end position="31"/>
    </location>
</feature>
<evidence type="ECO:0000313" key="7">
    <source>
        <dbReference type="EMBL" id="RBP07307.1"/>
    </source>
</evidence>
<accession>A0A366EY49</accession>
<keyword evidence="5 6" id="KW-0472">Membrane</keyword>
<evidence type="ECO:0000256" key="3">
    <source>
        <dbReference type="ARBA" id="ARBA00022692"/>
    </source>
</evidence>
<feature type="transmembrane region" description="Helical" evidence="6">
    <location>
        <begin position="37"/>
        <end position="60"/>
    </location>
</feature>
<dbReference type="RefSeq" id="WP_245428030.1">
    <property type="nucleotide sequence ID" value="NZ_QNRK01000028.1"/>
</dbReference>
<keyword evidence="8" id="KW-1185">Reference proteome</keyword>
<comment type="subcellular location">
    <subcellularLocation>
        <location evidence="1">Cell membrane</location>
        <topology evidence="1">Multi-pass membrane protein</topology>
    </subcellularLocation>
</comment>
<feature type="transmembrane region" description="Helical" evidence="6">
    <location>
        <begin position="118"/>
        <end position="137"/>
    </location>
</feature>
<evidence type="ECO:0000313" key="8">
    <source>
        <dbReference type="Proteomes" id="UP000253529"/>
    </source>
</evidence>
<dbReference type="PANTHER" id="PTHR32196">
    <property type="entry name" value="ABC TRANSPORTER PERMEASE PROTEIN YPHD-RELATED-RELATED"/>
    <property type="match status" value="1"/>
</dbReference>